<protein>
    <submittedName>
        <fullName evidence="1">Uncharacterized protein</fullName>
    </submittedName>
</protein>
<sequence length="60" mass="6950">MRSRGIDSEIIETLQSLFRSDPILVEVLLDHASDGHLPDFVMGLLTVHIRYLVQTNMHYR</sequence>
<name>A0A1X7UP41_AMPQE</name>
<organism evidence="1">
    <name type="scientific">Amphimedon queenslandica</name>
    <name type="common">Sponge</name>
    <dbReference type="NCBI Taxonomy" id="400682"/>
    <lineage>
        <taxon>Eukaryota</taxon>
        <taxon>Metazoa</taxon>
        <taxon>Porifera</taxon>
        <taxon>Demospongiae</taxon>
        <taxon>Heteroscleromorpha</taxon>
        <taxon>Haplosclerida</taxon>
        <taxon>Niphatidae</taxon>
        <taxon>Amphimedon</taxon>
    </lineage>
</organism>
<accession>A0A1X7UP41</accession>
<reference evidence="1" key="1">
    <citation type="submission" date="2017-05" db="UniProtKB">
        <authorList>
            <consortium name="EnsemblMetazoa"/>
        </authorList>
    </citation>
    <scope>IDENTIFICATION</scope>
</reference>
<dbReference type="AlphaFoldDB" id="A0A1X7UP41"/>
<evidence type="ECO:0000313" key="1">
    <source>
        <dbReference type="EnsemblMetazoa" id="Aqu2.1.29760_001"/>
    </source>
</evidence>
<dbReference type="EnsemblMetazoa" id="Aqu2.1.29760_001">
    <property type="protein sequence ID" value="Aqu2.1.29760_001"/>
    <property type="gene ID" value="Aqu2.1.29760"/>
</dbReference>
<dbReference type="InParanoid" id="A0A1X7UP41"/>
<proteinExistence type="predicted"/>